<organism evidence="3 4">
    <name type="scientific">Dactylellina haptotyla (strain CBS 200.50)</name>
    <name type="common">Nematode-trapping fungus</name>
    <name type="synonym">Monacrosporium haptotylum</name>
    <dbReference type="NCBI Taxonomy" id="1284197"/>
    <lineage>
        <taxon>Eukaryota</taxon>
        <taxon>Fungi</taxon>
        <taxon>Dikarya</taxon>
        <taxon>Ascomycota</taxon>
        <taxon>Pezizomycotina</taxon>
        <taxon>Orbiliomycetes</taxon>
        <taxon>Orbiliales</taxon>
        <taxon>Orbiliaceae</taxon>
        <taxon>Dactylellina</taxon>
    </lineage>
</organism>
<keyword evidence="2" id="KW-0732">Signal</keyword>
<keyword evidence="4" id="KW-1185">Reference proteome</keyword>
<reference evidence="4" key="2">
    <citation type="submission" date="2013-04" db="EMBL/GenBank/DDBJ databases">
        <title>Genomic mechanisms accounting for the adaptation to parasitism in nematode-trapping fungi.</title>
        <authorList>
            <person name="Ahren D.G."/>
        </authorList>
    </citation>
    <scope>NUCLEOTIDE SEQUENCE [LARGE SCALE GENOMIC DNA]</scope>
    <source>
        <strain evidence="4">CBS 200.50</strain>
    </source>
</reference>
<feature type="chain" id="PRO_5004560856" evidence="2">
    <location>
        <begin position="18"/>
        <end position="300"/>
    </location>
</feature>
<evidence type="ECO:0000313" key="3">
    <source>
        <dbReference type="EMBL" id="EPS45520.1"/>
    </source>
</evidence>
<evidence type="ECO:0000256" key="2">
    <source>
        <dbReference type="SAM" id="SignalP"/>
    </source>
</evidence>
<feature type="region of interest" description="Disordered" evidence="1">
    <location>
        <begin position="85"/>
        <end position="104"/>
    </location>
</feature>
<accession>S8ARB5</accession>
<protein>
    <submittedName>
        <fullName evidence="3">Uncharacterized protein</fullName>
    </submittedName>
</protein>
<dbReference type="EMBL" id="AQGS01000013">
    <property type="protein sequence ID" value="EPS45520.1"/>
    <property type="molecule type" value="Genomic_DNA"/>
</dbReference>
<dbReference type="AlphaFoldDB" id="S8ARB5"/>
<proteinExistence type="predicted"/>
<name>S8ARB5_DACHA</name>
<comment type="caution">
    <text evidence="3">The sequence shown here is derived from an EMBL/GenBank/DDBJ whole genome shotgun (WGS) entry which is preliminary data.</text>
</comment>
<evidence type="ECO:0000313" key="4">
    <source>
        <dbReference type="Proteomes" id="UP000015100"/>
    </source>
</evidence>
<gene>
    <name evidence="3" type="ORF">H072_440</name>
</gene>
<feature type="signal peptide" evidence="2">
    <location>
        <begin position="1"/>
        <end position="17"/>
    </location>
</feature>
<sequence length="300" mass="32191">MRLKLIIFLASAALIIAAPLEPSLGRGVQDAARYAGAGANAALHGAADTIGRTPHDAKKILKKVVGGKLFKVLLGQFLKRDVVNPIQNPTAPTPDPDGSLPNIGGLKVDRPLGLRTRDLSKAREILGRLRKRSEKFMPAETALTSSDVLPPVLSGINKQVRSLRTPKKIDSAVGIELADVKVDMHMPEEQTQEVNAVTSNLSKRLKDSILRPCGPRACEDDELFRLDGDNSLAMGIKRILTLPSFIGFFDKAGLPQNDALKSNSVAEFLGAIESIAKEAEAAAILIEKFELAEKHSGLSS</sequence>
<dbReference type="Proteomes" id="UP000015100">
    <property type="component" value="Unassembled WGS sequence"/>
</dbReference>
<reference evidence="3 4" key="1">
    <citation type="journal article" date="2013" name="PLoS Genet.">
        <title>Genomic mechanisms accounting for the adaptation to parasitism in nematode-trapping fungi.</title>
        <authorList>
            <person name="Meerupati T."/>
            <person name="Andersson K.M."/>
            <person name="Friman E."/>
            <person name="Kumar D."/>
            <person name="Tunlid A."/>
            <person name="Ahren D."/>
        </authorList>
    </citation>
    <scope>NUCLEOTIDE SEQUENCE [LARGE SCALE GENOMIC DNA]</scope>
    <source>
        <strain evidence="3 4">CBS 200.50</strain>
    </source>
</reference>
<dbReference type="HOGENOM" id="CLU_927551_0_0_1"/>
<evidence type="ECO:0000256" key="1">
    <source>
        <dbReference type="SAM" id="MobiDB-lite"/>
    </source>
</evidence>